<name>A0AAC9D134_9FLAO</name>
<dbReference type="RefSeq" id="WP_066032470.1">
    <property type="nucleotide sequence ID" value="NZ_CP016907.1"/>
</dbReference>
<dbReference type="EMBL" id="CP016907">
    <property type="protein sequence ID" value="AOC93647.1"/>
    <property type="molecule type" value="Genomic_DNA"/>
</dbReference>
<proteinExistence type="predicted"/>
<sequence length="173" mass="20611">MKKLQFHFIAFLFPLLLLSQNKISKSEVQKIIKDSQAAKKDGSISLPSIKSWKFNNSDSLYFKRDTLIAIQYKTNTQNDFCEFIDWTFYQKKAFILGRCSFCKEPPLRKVTKYPKDYFSIAIYEVENKTIIDILRYDKIIVESFNVIKIESDEKFIKIKLVRRFIPEPYDEVY</sequence>
<dbReference type="Proteomes" id="UP000093276">
    <property type="component" value="Chromosome"/>
</dbReference>
<organism evidence="1 2">
    <name type="scientific">Flavobacterium anhuiense</name>
    <dbReference type="NCBI Taxonomy" id="459526"/>
    <lineage>
        <taxon>Bacteria</taxon>
        <taxon>Pseudomonadati</taxon>
        <taxon>Bacteroidota</taxon>
        <taxon>Flavobacteriia</taxon>
        <taxon>Flavobacteriales</taxon>
        <taxon>Flavobacteriaceae</taxon>
        <taxon>Flavobacterium</taxon>
    </lineage>
</organism>
<accession>A0AAC9D134</accession>
<gene>
    <name evidence="1" type="ORF">BB050_00491</name>
</gene>
<dbReference type="GeneID" id="32306383"/>
<protein>
    <submittedName>
        <fullName evidence="1">Uncharacterized protein</fullName>
    </submittedName>
</protein>
<dbReference type="KEGG" id="fjg:BB050_00491"/>
<evidence type="ECO:0000313" key="1">
    <source>
        <dbReference type="EMBL" id="AOC93647.1"/>
    </source>
</evidence>
<reference evidence="1 2" key="1">
    <citation type="submission" date="2016-08" db="EMBL/GenBank/DDBJ databases">
        <title>Complete genome sequence of Flavobacterium johnsoniae strain GSE09, a volatile-producing biocontrol agent isolated from cucumber (Cucumis sativus).</title>
        <authorList>
            <person name="Jeong J.-J."/>
            <person name="Oh J.Y."/>
            <person name="Jim Y.J."/>
            <person name="Sang M.K."/>
            <person name="Kim K.D."/>
        </authorList>
    </citation>
    <scope>NUCLEOTIDE SEQUENCE [LARGE SCALE GENOMIC DNA]</scope>
    <source>
        <strain evidence="1 2">GSE09</strain>
    </source>
</reference>
<evidence type="ECO:0000313" key="2">
    <source>
        <dbReference type="Proteomes" id="UP000093276"/>
    </source>
</evidence>
<dbReference type="AlphaFoldDB" id="A0AAC9D134"/>